<accession>A0A7W5DXQ6</accession>
<feature type="region of interest" description="Disordered" evidence="1">
    <location>
        <begin position="217"/>
        <end position="240"/>
    </location>
</feature>
<organism evidence="3 4">
    <name type="scientific">Aporhodopirellula rubra</name>
    <dbReference type="NCBI Taxonomy" id="980271"/>
    <lineage>
        <taxon>Bacteria</taxon>
        <taxon>Pseudomonadati</taxon>
        <taxon>Planctomycetota</taxon>
        <taxon>Planctomycetia</taxon>
        <taxon>Pirellulales</taxon>
        <taxon>Pirellulaceae</taxon>
        <taxon>Aporhodopirellula</taxon>
    </lineage>
</organism>
<feature type="domain" description="N-acyl amino acid synthase FeeM catalytic core" evidence="2">
    <location>
        <begin position="52"/>
        <end position="179"/>
    </location>
</feature>
<dbReference type="SUPFAM" id="SSF55729">
    <property type="entry name" value="Acyl-CoA N-acyltransferases (Nat)"/>
    <property type="match status" value="1"/>
</dbReference>
<evidence type="ECO:0000313" key="4">
    <source>
        <dbReference type="Proteomes" id="UP000536179"/>
    </source>
</evidence>
<name>A0A7W5DXQ6_9BACT</name>
<dbReference type="Pfam" id="PF21926">
    <property type="entry name" value="FeeM"/>
    <property type="match status" value="1"/>
</dbReference>
<reference evidence="3 4" key="1">
    <citation type="submission" date="2020-08" db="EMBL/GenBank/DDBJ databases">
        <title>Genomic Encyclopedia of Type Strains, Phase III (KMG-III): the genomes of soil and plant-associated and newly described type strains.</title>
        <authorList>
            <person name="Whitman W."/>
        </authorList>
    </citation>
    <scope>NUCLEOTIDE SEQUENCE [LARGE SCALE GENOMIC DNA]</scope>
    <source>
        <strain evidence="3 4">CECT 8075</strain>
    </source>
</reference>
<proteinExistence type="predicted"/>
<dbReference type="AlphaFoldDB" id="A0A7W5DXQ6"/>
<dbReference type="InterPro" id="IPR054597">
    <property type="entry name" value="FeeM_cat"/>
</dbReference>
<sequence>MRNGSQVASPSFRLLLDDPEDGLSIQRDFGTENRLYEQICSVRFGVEGEQAAFDFDRYSYHYGLFVDDQPVGTMTATRLSDGEIDCAHAYPPDVMRVFHDEIYSTCKFRIQRSRCSSMRTLRAMVRAVWQDQLTLGSRLVLINAEQNLVPFYRRMGFHLIAGSDFVHPVLGTQSVALMMSADPTRRSFFTDQFENLCDPLWLDIVLQQCDSEENDRLGSNREQAFSVEAVETPRSHGGIQ</sequence>
<keyword evidence="4" id="KW-1185">Reference proteome</keyword>
<dbReference type="RefSeq" id="WP_184304941.1">
    <property type="nucleotide sequence ID" value="NZ_JACHXU010000006.1"/>
</dbReference>
<gene>
    <name evidence="3" type="ORF">FHS27_002272</name>
</gene>
<evidence type="ECO:0000259" key="2">
    <source>
        <dbReference type="Pfam" id="PF21926"/>
    </source>
</evidence>
<dbReference type="Gene3D" id="3.40.630.30">
    <property type="match status" value="1"/>
</dbReference>
<evidence type="ECO:0000313" key="3">
    <source>
        <dbReference type="EMBL" id="MBB3206463.1"/>
    </source>
</evidence>
<dbReference type="EMBL" id="JACHXU010000006">
    <property type="protein sequence ID" value="MBB3206463.1"/>
    <property type="molecule type" value="Genomic_DNA"/>
</dbReference>
<dbReference type="InterPro" id="IPR016181">
    <property type="entry name" value="Acyl_CoA_acyltransferase"/>
</dbReference>
<comment type="caution">
    <text evidence="3">The sequence shown here is derived from an EMBL/GenBank/DDBJ whole genome shotgun (WGS) entry which is preliminary data.</text>
</comment>
<dbReference type="Proteomes" id="UP000536179">
    <property type="component" value="Unassembled WGS sequence"/>
</dbReference>
<protein>
    <recommendedName>
        <fullName evidence="2">N-acyl amino acid synthase FeeM catalytic core domain-containing protein</fullName>
    </recommendedName>
</protein>
<evidence type="ECO:0000256" key="1">
    <source>
        <dbReference type="SAM" id="MobiDB-lite"/>
    </source>
</evidence>